<keyword evidence="3" id="KW-1185">Reference proteome</keyword>
<evidence type="ECO:0000313" key="2">
    <source>
        <dbReference type="EMBL" id="MDR7085622.1"/>
    </source>
</evidence>
<sequence length="261" mass="28154">MRKSTAILSAAVMALATAVSMSPAQAASYDVSASISTSSAQSGDGPYIKGSISPARSKAIKVQRYIGGNWQNIKSATTNGDGKYGTRLSPEYLDGALGSLKFRVVLDSPNTGKSGTVTKTIYGWRHLSDMTASSGDSFRFYDDGVHLTVDGHDADDGWISAIDGVAYTKWNLQEKCIKLTGFAGLDDYTSDTASLAKLYIGLDGTSHDYDRTFSQYETATLDKSLYKTHYLTFKAKRIEIDENAPLGVGYPRVLCSKDLTD</sequence>
<proteinExistence type="predicted"/>
<evidence type="ECO:0000256" key="1">
    <source>
        <dbReference type="SAM" id="SignalP"/>
    </source>
</evidence>
<protein>
    <submittedName>
        <fullName evidence="2">Uncharacterized protein</fullName>
    </submittedName>
</protein>
<feature type="chain" id="PRO_5046432208" evidence="1">
    <location>
        <begin position="27"/>
        <end position="261"/>
    </location>
</feature>
<name>A0ABU1UKA1_9ACTN</name>
<dbReference type="EMBL" id="JAVDWH010000001">
    <property type="protein sequence ID" value="MDR7085622.1"/>
    <property type="molecule type" value="Genomic_DNA"/>
</dbReference>
<dbReference type="RefSeq" id="WP_309966278.1">
    <property type="nucleotide sequence ID" value="NZ_JAVDWH010000001.1"/>
</dbReference>
<comment type="caution">
    <text evidence="2">The sequence shown here is derived from an EMBL/GenBank/DDBJ whole genome shotgun (WGS) entry which is preliminary data.</text>
</comment>
<organism evidence="2 3">
    <name type="scientific">Aeromicrobium panaciterrae</name>
    <dbReference type="NCBI Taxonomy" id="363861"/>
    <lineage>
        <taxon>Bacteria</taxon>
        <taxon>Bacillati</taxon>
        <taxon>Actinomycetota</taxon>
        <taxon>Actinomycetes</taxon>
        <taxon>Propionibacteriales</taxon>
        <taxon>Nocardioidaceae</taxon>
        <taxon>Aeromicrobium</taxon>
    </lineage>
</organism>
<dbReference type="Proteomes" id="UP001257739">
    <property type="component" value="Unassembled WGS sequence"/>
</dbReference>
<feature type="signal peptide" evidence="1">
    <location>
        <begin position="1"/>
        <end position="26"/>
    </location>
</feature>
<reference evidence="2 3" key="1">
    <citation type="submission" date="2023-07" db="EMBL/GenBank/DDBJ databases">
        <title>Sorghum-associated microbial communities from plants grown in Nebraska, USA.</title>
        <authorList>
            <person name="Schachtman D."/>
        </authorList>
    </citation>
    <scope>NUCLEOTIDE SEQUENCE [LARGE SCALE GENOMIC DNA]</scope>
    <source>
        <strain evidence="2 3">BE248</strain>
    </source>
</reference>
<accession>A0ABU1UKA1</accession>
<gene>
    <name evidence="2" type="ORF">J2X11_000461</name>
</gene>
<keyword evidence="1" id="KW-0732">Signal</keyword>
<evidence type="ECO:0000313" key="3">
    <source>
        <dbReference type="Proteomes" id="UP001257739"/>
    </source>
</evidence>